<evidence type="ECO:0000259" key="6">
    <source>
        <dbReference type="PROSITE" id="PS51007"/>
    </source>
</evidence>
<feature type="domain" description="Cytochrome c" evidence="6">
    <location>
        <begin position="52"/>
        <end position="156"/>
    </location>
</feature>
<evidence type="ECO:0000256" key="4">
    <source>
        <dbReference type="PROSITE-ProRule" id="PRU00433"/>
    </source>
</evidence>
<dbReference type="PROSITE" id="PS51007">
    <property type="entry name" value="CYTC"/>
    <property type="match status" value="1"/>
</dbReference>
<evidence type="ECO:0000256" key="2">
    <source>
        <dbReference type="ARBA" id="ARBA00022723"/>
    </source>
</evidence>
<keyword evidence="2 4" id="KW-0479">Metal-binding</keyword>
<dbReference type="RefSeq" id="WP_235017005.1">
    <property type="nucleotide sequence ID" value="NZ_FWZX01000001.1"/>
</dbReference>
<dbReference type="GO" id="GO:0020037">
    <property type="term" value="F:heme binding"/>
    <property type="evidence" value="ECO:0007669"/>
    <property type="project" value="InterPro"/>
</dbReference>
<dbReference type="GO" id="GO:0009055">
    <property type="term" value="F:electron transfer activity"/>
    <property type="evidence" value="ECO:0007669"/>
    <property type="project" value="InterPro"/>
</dbReference>
<accession>A0A1Y6B7H2</accession>
<dbReference type="GO" id="GO:0046872">
    <property type="term" value="F:metal ion binding"/>
    <property type="evidence" value="ECO:0007669"/>
    <property type="project" value="UniProtKB-KW"/>
</dbReference>
<proteinExistence type="predicted"/>
<keyword evidence="8" id="KW-1185">Reference proteome</keyword>
<gene>
    <name evidence="7" type="ORF">SAMN05428998_101181</name>
</gene>
<dbReference type="InterPro" id="IPR036909">
    <property type="entry name" value="Cyt_c-like_dom_sf"/>
</dbReference>
<evidence type="ECO:0000256" key="3">
    <source>
        <dbReference type="ARBA" id="ARBA00023004"/>
    </source>
</evidence>
<evidence type="ECO:0000256" key="5">
    <source>
        <dbReference type="SAM" id="SignalP"/>
    </source>
</evidence>
<dbReference type="InterPro" id="IPR030999">
    <property type="entry name" value="Thiosulf_SoxX"/>
</dbReference>
<dbReference type="STRING" id="560819.SAMN05428998_101181"/>
<feature type="chain" id="PRO_5012983695" evidence="5">
    <location>
        <begin position="31"/>
        <end position="158"/>
    </location>
</feature>
<keyword evidence="3 4" id="KW-0408">Iron</keyword>
<dbReference type="Gene3D" id="1.10.760.10">
    <property type="entry name" value="Cytochrome c-like domain"/>
    <property type="match status" value="1"/>
</dbReference>
<dbReference type="NCBIfam" id="TIGR04485">
    <property type="entry name" value="thiosulf_SoxX"/>
    <property type="match status" value="1"/>
</dbReference>
<name>A0A1Y6B7H2_9PROT</name>
<protein>
    <submittedName>
        <fullName evidence="7">Sulfur-oxidizing protein SoxX</fullName>
    </submittedName>
</protein>
<dbReference type="InterPro" id="IPR009056">
    <property type="entry name" value="Cyt_c-like_dom"/>
</dbReference>
<evidence type="ECO:0000313" key="7">
    <source>
        <dbReference type="EMBL" id="SME89152.1"/>
    </source>
</evidence>
<evidence type="ECO:0000256" key="1">
    <source>
        <dbReference type="ARBA" id="ARBA00022617"/>
    </source>
</evidence>
<evidence type="ECO:0000313" key="8">
    <source>
        <dbReference type="Proteomes" id="UP000192917"/>
    </source>
</evidence>
<organism evidence="7 8">
    <name type="scientific">Tistlia consotensis USBA 355</name>
    <dbReference type="NCBI Taxonomy" id="560819"/>
    <lineage>
        <taxon>Bacteria</taxon>
        <taxon>Pseudomonadati</taxon>
        <taxon>Pseudomonadota</taxon>
        <taxon>Alphaproteobacteria</taxon>
        <taxon>Rhodospirillales</taxon>
        <taxon>Rhodovibrionaceae</taxon>
        <taxon>Tistlia</taxon>
    </lineage>
</organism>
<dbReference type="Proteomes" id="UP000192917">
    <property type="component" value="Unassembled WGS sequence"/>
</dbReference>
<sequence length="158" mass="16390">MKRSQLAAAVAVPLVMALAAGIGGGSRAQAEDLVAYQIVDGAIPKSLTGKPGDPAAGEATAVNRKLGNCLACHSLPIKNQPFPGDLGPDLASVGSSLSEGQLRLRLVDSKKINPDTAMPSFYKVEGLHRVAKAFEGKPILTAQQVEDVVAYLMTLKGN</sequence>
<dbReference type="EMBL" id="FWZX01000001">
    <property type="protein sequence ID" value="SME89152.1"/>
    <property type="molecule type" value="Genomic_DNA"/>
</dbReference>
<keyword evidence="1 4" id="KW-0349">Heme</keyword>
<dbReference type="AlphaFoldDB" id="A0A1Y6B7H2"/>
<dbReference type="SUPFAM" id="SSF46626">
    <property type="entry name" value="Cytochrome c"/>
    <property type="match status" value="1"/>
</dbReference>
<reference evidence="7 8" key="1">
    <citation type="submission" date="2017-04" db="EMBL/GenBank/DDBJ databases">
        <authorList>
            <person name="Afonso C.L."/>
            <person name="Miller P.J."/>
            <person name="Scott M.A."/>
            <person name="Spackman E."/>
            <person name="Goraichik I."/>
            <person name="Dimitrov K.M."/>
            <person name="Suarez D.L."/>
            <person name="Swayne D.E."/>
        </authorList>
    </citation>
    <scope>NUCLEOTIDE SEQUENCE [LARGE SCALE GENOMIC DNA]</scope>
    <source>
        <strain evidence="7 8">USBA 355</strain>
    </source>
</reference>
<dbReference type="Pfam" id="PF00034">
    <property type="entry name" value="Cytochrom_C"/>
    <property type="match status" value="1"/>
</dbReference>
<keyword evidence="5" id="KW-0732">Signal</keyword>
<feature type="signal peptide" evidence="5">
    <location>
        <begin position="1"/>
        <end position="30"/>
    </location>
</feature>